<organism evidence="1 2">
    <name type="scientific">Entomophthora muscae</name>
    <dbReference type="NCBI Taxonomy" id="34485"/>
    <lineage>
        <taxon>Eukaryota</taxon>
        <taxon>Fungi</taxon>
        <taxon>Fungi incertae sedis</taxon>
        <taxon>Zoopagomycota</taxon>
        <taxon>Entomophthoromycotina</taxon>
        <taxon>Entomophthoromycetes</taxon>
        <taxon>Entomophthorales</taxon>
        <taxon>Entomophthoraceae</taxon>
        <taxon>Entomophthora</taxon>
    </lineage>
</organism>
<reference evidence="1" key="1">
    <citation type="submission" date="2022-04" db="EMBL/GenBank/DDBJ databases">
        <title>Genome of the entomopathogenic fungus Entomophthora muscae.</title>
        <authorList>
            <person name="Elya C."/>
            <person name="Lovett B.R."/>
            <person name="Lee E."/>
            <person name="Macias A.M."/>
            <person name="Hajek A.E."/>
            <person name="De Bivort B.L."/>
            <person name="Kasson M.T."/>
            <person name="De Fine Licht H.H."/>
            <person name="Stajich J.E."/>
        </authorList>
    </citation>
    <scope>NUCLEOTIDE SEQUENCE</scope>
    <source>
        <strain evidence="1">Berkeley</strain>
    </source>
</reference>
<comment type="caution">
    <text evidence="1">The sequence shown here is derived from an EMBL/GenBank/DDBJ whole genome shotgun (WGS) entry which is preliminary data.</text>
</comment>
<name>A0ACC2SMK0_9FUNG</name>
<evidence type="ECO:0000313" key="2">
    <source>
        <dbReference type="Proteomes" id="UP001165960"/>
    </source>
</evidence>
<accession>A0ACC2SMK0</accession>
<proteinExistence type="predicted"/>
<dbReference type="Proteomes" id="UP001165960">
    <property type="component" value="Unassembled WGS sequence"/>
</dbReference>
<dbReference type="EMBL" id="QTSX02004971">
    <property type="protein sequence ID" value="KAJ9063515.1"/>
    <property type="molecule type" value="Genomic_DNA"/>
</dbReference>
<keyword evidence="2" id="KW-1185">Reference proteome</keyword>
<sequence length="823" mass="92254">MIPKVIMYQALHNDHTKLMTLEMLAMRNFFFAECKTSAIWNRVTQTIIYTSTKQQLFKQCTEFRATFKQIIVTITKVFSQRPAEKAINLILDQVDSFHRTQACNAVLSCLQLTRTSTVFTSFSLSLLTRMKEHALVPSAEAYSCVIDRFLSRVMMNSPKSPDYIETVLDLYRSSLQHTTLEEWVYISMLSAMTKIYSKNKVLSPDSRLLVSMREVAAEMISCGYKVPRPLAQPLLHSLLPADPSDTFLQVHVRKPLEPWGSKAILALWDSVMENPSLPNDRCLLIISHCYPILALQSFKARRNLNKMFQSYLSISDPSCPATYIPMAAAYGLIGDVVEIEKLRDLLKENKAYPDTSLLNTMMRSCLNAGDGSAALLNFHIYIESSANRKRFMPLVANQASRALAVHAACKANDFVLLQRLYSSLFDESKDAPLTWFEYHHVLTGLHDAIADAKDAPKGKVAVYSDWSIAQVEAILKHMKDTGYNGPTSSLYQLAVKSHANYLKGIKSKELVRPAYQALIASFNSLIRDFSANLDASACPAFFKSMGTAVKLEPALVDLVAADTMDIYHYFVDSGTKIECLTYCCILNLLGSMGRTQLIDKIFDRFLVACRCGSFSDNTRQTTVFNTYFRNVSIKPGKIPELLAQMAQFKAYPDDHTFLQLIRNVSQQDASSFVLYDILYKILDCYSAPAGNFKFNITPSLLGAVAIAFHKAGGATEMTKALNYTLAIDSTNSLEKKLPPSLYKSIIELTLVSEENNTGAETMLWVNRLNVTKNTEITLEILDLVEKADPYAFPYLTTPESLTQLKKLRESVDGEADTPFKAAT</sequence>
<protein>
    <submittedName>
        <fullName evidence="1">Uncharacterized protein</fullName>
    </submittedName>
</protein>
<gene>
    <name evidence="1" type="ORF">DSO57_1000094</name>
</gene>
<evidence type="ECO:0000313" key="1">
    <source>
        <dbReference type="EMBL" id="KAJ9063515.1"/>
    </source>
</evidence>